<gene>
    <name evidence="2" type="ORF">EV195_101797</name>
</gene>
<protein>
    <submittedName>
        <fullName evidence="2">Uncharacterized protein</fullName>
    </submittedName>
</protein>
<feature type="transmembrane region" description="Helical" evidence="1">
    <location>
        <begin position="85"/>
        <end position="105"/>
    </location>
</feature>
<comment type="caution">
    <text evidence="2">The sequence shown here is derived from an EMBL/GenBank/DDBJ whole genome shotgun (WGS) entry which is preliminary data.</text>
</comment>
<feature type="transmembrane region" description="Helical" evidence="1">
    <location>
        <begin position="9"/>
        <end position="27"/>
    </location>
</feature>
<keyword evidence="3" id="KW-1185">Reference proteome</keyword>
<evidence type="ECO:0000313" key="3">
    <source>
        <dbReference type="Proteomes" id="UP000294564"/>
    </source>
</evidence>
<keyword evidence="1" id="KW-0812">Transmembrane</keyword>
<reference evidence="2 3" key="1">
    <citation type="submission" date="2019-03" db="EMBL/GenBank/DDBJ databases">
        <title>Genomic Encyclopedia of Type Strains, Phase IV (KMG-IV): sequencing the most valuable type-strain genomes for metagenomic binning, comparative biology and taxonomic classification.</title>
        <authorList>
            <person name="Goeker M."/>
        </authorList>
    </citation>
    <scope>NUCLEOTIDE SEQUENCE [LARGE SCALE GENOMIC DNA]</scope>
    <source>
        <strain evidence="2 3">DSM 14836</strain>
    </source>
</reference>
<feature type="transmembrane region" description="Helical" evidence="1">
    <location>
        <begin position="62"/>
        <end position="79"/>
    </location>
</feature>
<dbReference type="Proteomes" id="UP000294564">
    <property type="component" value="Unassembled WGS sequence"/>
</dbReference>
<evidence type="ECO:0000256" key="1">
    <source>
        <dbReference type="SAM" id="Phobius"/>
    </source>
</evidence>
<keyword evidence="1" id="KW-0472">Membrane</keyword>
<name>A0A4R2P254_9FLAO</name>
<keyword evidence="1" id="KW-1133">Transmembrane helix</keyword>
<evidence type="ECO:0000313" key="2">
    <source>
        <dbReference type="EMBL" id="TCP28617.1"/>
    </source>
</evidence>
<proteinExistence type="predicted"/>
<organism evidence="2 3">
    <name type="scientific">Tenacibaculum skagerrakense</name>
    <dbReference type="NCBI Taxonomy" id="186571"/>
    <lineage>
        <taxon>Bacteria</taxon>
        <taxon>Pseudomonadati</taxon>
        <taxon>Bacteroidota</taxon>
        <taxon>Flavobacteriia</taxon>
        <taxon>Flavobacteriales</taxon>
        <taxon>Flavobacteriaceae</taxon>
        <taxon>Tenacibaculum</taxon>
    </lineage>
</organism>
<dbReference type="AlphaFoldDB" id="A0A4R2P254"/>
<accession>A0A4R2P254</accession>
<dbReference type="EMBL" id="SLXM01000001">
    <property type="protein sequence ID" value="TCP28617.1"/>
    <property type="molecule type" value="Genomic_DNA"/>
</dbReference>
<sequence length="112" mass="13191">MKYIIILRYINRAFFALTLCLYVTIILGLYAQVVLGAYQLLVGLILLFFLKKLSIKPKKGILIYWFVVSIYFVITYTLNKVTKDFPVINFMIIPMLIASYFTYILETMKLKR</sequence>